<evidence type="ECO:0000256" key="1">
    <source>
        <dbReference type="ARBA" id="ARBA00004651"/>
    </source>
</evidence>
<evidence type="ECO:0000256" key="2">
    <source>
        <dbReference type="ARBA" id="ARBA00007935"/>
    </source>
</evidence>
<dbReference type="Pfam" id="PF01032">
    <property type="entry name" value="FecCD"/>
    <property type="match status" value="1"/>
</dbReference>
<feature type="transmembrane region" description="Helical" evidence="8">
    <location>
        <begin position="115"/>
        <end position="134"/>
    </location>
</feature>
<protein>
    <submittedName>
        <fullName evidence="9">Iron-dicitrate ABC transporter (Permease)</fullName>
    </submittedName>
</protein>
<dbReference type="InterPro" id="IPR000522">
    <property type="entry name" value="ABC_transptr_permease_BtuC"/>
</dbReference>
<dbReference type="FunFam" id="1.10.3470.10:FF:000001">
    <property type="entry name" value="Vitamin B12 ABC transporter permease BtuC"/>
    <property type="match status" value="1"/>
</dbReference>
<dbReference type="PANTHER" id="PTHR30472">
    <property type="entry name" value="FERRIC ENTEROBACTIN TRANSPORT SYSTEM PERMEASE PROTEIN"/>
    <property type="match status" value="1"/>
</dbReference>
<feature type="transmembrane region" description="Helical" evidence="8">
    <location>
        <begin position="12"/>
        <end position="34"/>
    </location>
</feature>
<dbReference type="Proteomes" id="UP000439752">
    <property type="component" value="Unassembled WGS sequence"/>
</dbReference>
<feature type="transmembrane region" description="Helical" evidence="8">
    <location>
        <begin position="302"/>
        <end position="322"/>
    </location>
</feature>
<keyword evidence="3" id="KW-0813">Transport</keyword>
<evidence type="ECO:0000313" key="10">
    <source>
        <dbReference type="Proteomes" id="UP000439752"/>
    </source>
</evidence>
<sequence>MNIFRQKPWFGLVIMSLLVTVFSFLLLGIGSVFLKPGEVVAALQGSGSGSFIVMNYRLPRTLLAFLAGGCFALSGVLLQAIIRNPLVSPDVIGVTNGAALFAVLTIALIPDGPLVLTPLAALVGAGLVMVALMLLADHGKLQNSSFALLGIAVSAICASGTEYLLIKFPLQTNDSLVWLAGSLFGKGWTEVSVLTPVFLLFGLISWTGHRKLDVLSLSEDVAIGLGLRMKRTRYRFLALAVALAGVAVAMVGSIGFLGLVAPHMARRLIGHRHHLLIPMAVLVGGGLLVVADALGRGIHPPLEIPAGLITAIIGVPYFLYLLRKERA</sequence>
<dbReference type="PANTHER" id="PTHR30472:SF37">
    <property type="entry name" value="FE(3+) DICITRATE TRANSPORT SYSTEM PERMEASE PROTEIN FECD-RELATED"/>
    <property type="match status" value="1"/>
</dbReference>
<dbReference type="GO" id="GO:0033214">
    <property type="term" value="P:siderophore-iron import into cell"/>
    <property type="evidence" value="ECO:0007669"/>
    <property type="project" value="TreeGrafter"/>
</dbReference>
<evidence type="ECO:0000256" key="4">
    <source>
        <dbReference type="ARBA" id="ARBA00022475"/>
    </source>
</evidence>
<feature type="transmembrane region" description="Helical" evidence="8">
    <location>
        <begin position="236"/>
        <end position="261"/>
    </location>
</feature>
<evidence type="ECO:0000256" key="5">
    <source>
        <dbReference type="ARBA" id="ARBA00022692"/>
    </source>
</evidence>
<dbReference type="InterPro" id="IPR037294">
    <property type="entry name" value="ABC_BtuC-like"/>
</dbReference>
<feature type="transmembrane region" description="Helical" evidence="8">
    <location>
        <begin position="91"/>
        <end position="109"/>
    </location>
</feature>
<keyword evidence="7 8" id="KW-0472">Membrane</keyword>
<dbReference type="EMBL" id="CABWKQ010000058">
    <property type="protein sequence ID" value="VWX38714.1"/>
    <property type="molecule type" value="Genomic_DNA"/>
</dbReference>
<evidence type="ECO:0000313" key="9">
    <source>
        <dbReference type="EMBL" id="VWX38714.1"/>
    </source>
</evidence>
<keyword evidence="5 8" id="KW-0812">Transmembrane</keyword>
<evidence type="ECO:0000256" key="7">
    <source>
        <dbReference type="ARBA" id="ARBA00023136"/>
    </source>
</evidence>
<comment type="similarity">
    <text evidence="2">Belongs to the binding-protein-dependent transport system permease family. FecCD subfamily.</text>
</comment>
<gene>
    <name evidence="9" type="primary">fecE</name>
    <name evidence="9" type="ORF">EXIGUO9Y_80042</name>
</gene>
<evidence type="ECO:0000256" key="3">
    <source>
        <dbReference type="ARBA" id="ARBA00022448"/>
    </source>
</evidence>
<feature type="transmembrane region" description="Helical" evidence="8">
    <location>
        <begin position="146"/>
        <end position="166"/>
    </location>
</feature>
<reference evidence="9 10" key="1">
    <citation type="submission" date="2019-10" db="EMBL/GenBank/DDBJ databases">
        <authorList>
            <person name="Karimi E."/>
        </authorList>
    </citation>
    <scope>NUCLEOTIDE SEQUENCE [LARGE SCALE GENOMIC DNA]</scope>
    <source>
        <strain evidence="9">Exiguobacterium sp. 9Y</strain>
    </source>
</reference>
<dbReference type="Gene3D" id="1.10.3470.10">
    <property type="entry name" value="ABC transporter involved in vitamin B12 uptake, BtuC"/>
    <property type="match status" value="1"/>
</dbReference>
<feature type="transmembrane region" description="Helical" evidence="8">
    <location>
        <begin position="273"/>
        <end position="295"/>
    </location>
</feature>
<keyword evidence="10" id="KW-1185">Reference proteome</keyword>
<keyword evidence="6 8" id="KW-1133">Transmembrane helix</keyword>
<evidence type="ECO:0000256" key="8">
    <source>
        <dbReference type="SAM" id="Phobius"/>
    </source>
</evidence>
<accession>A0A653IHE2</accession>
<dbReference type="AlphaFoldDB" id="A0A653IHE2"/>
<feature type="transmembrane region" description="Helical" evidence="8">
    <location>
        <begin position="62"/>
        <end position="82"/>
    </location>
</feature>
<name>A0A653IHE2_9BACL</name>
<dbReference type="CDD" id="cd06550">
    <property type="entry name" value="TM_ABC_iron-siderophores_like"/>
    <property type="match status" value="1"/>
</dbReference>
<dbReference type="GO" id="GO:0022857">
    <property type="term" value="F:transmembrane transporter activity"/>
    <property type="evidence" value="ECO:0007669"/>
    <property type="project" value="InterPro"/>
</dbReference>
<dbReference type="GO" id="GO:0005886">
    <property type="term" value="C:plasma membrane"/>
    <property type="evidence" value="ECO:0007669"/>
    <property type="project" value="UniProtKB-SubCell"/>
</dbReference>
<comment type="subcellular location">
    <subcellularLocation>
        <location evidence="1">Cell membrane</location>
        <topology evidence="1">Multi-pass membrane protein</topology>
    </subcellularLocation>
</comment>
<dbReference type="RefSeq" id="WP_159172571.1">
    <property type="nucleotide sequence ID" value="NZ_LR732308.1"/>
</dbReference>
<organism evidence="9 10">
    <name type="scientific">Exiguobacterium oxidotolerans</name>
    <dbReference type="NCBI Taxonomy" id="223958"/>
    <lineage>
        <taxon>Bacteria</taxon>
        <taxon>Bacillati</taxon>
        <taxon>Bacillota</taxon>
        <taxon>Bacilli</taxon>
        <taxon>Bacillales</taxon>
        <taxon>Bacillales Family XII. Incertae Sedis</taxon>
        <taxon>Exiguobacterium</taxon>
    </lineage>
</organism>
<dbReference type="SUPFAM" id="SSF81345">
    <property type="entry name" value="ABC transporter involved in vitamin B12 uptake, BtuC"/>
    <property type="match status" value="1"/>
</dbReference>
<proteinExistence type="inferred from homology"/>
<evidence type="ECO:0000256" key="6">
    <source>
        <dbReference type="ARBA" id="ARBA00022989"/>
    </source>
</evidence>
<keyword evidence="4" id="KW-1003">Cell membrane</keyword>